<name>A0A7G5C0D4_9BACL</name>
<proteinExistence type="predicted"/>
<dbReference type="Proteomes" id="UP000515679">
    <property type="component" value="Chromosome"/>
</dbReference>
<protein>
    <submittedName>
        <fullName evidence="1">Uncharacterized protein</fullName>
    </submittedName>
</protein>
<dbReference type="EMBL" id="CP041969">
    <property type="protein sequence ID" value="QMV42668.1"/>
    <property type="molecule type" value="Genomic_DNA"/>
</dbReference>
<dbReference type="KEGG" id="cchl:FPL14_16840"/>
<organism evidence="1 2">
    <name type="scientific">Cohnella cholangitidis</name>
    <dbReference type="NCBI Taxonomy" id="2598458"/>
    <lineage>
        <taxon>Bacteria</taxon>
        <taxon>Bacillati</taxon>
        <taxon>Bacillota</taxon>
        <taxon>Bacilli</taxon>
        <taxon>Bacillales</taxon>
        <taxon>Paenibacillaceae</taxon>
        <taxon>Cohnella</taxon>
    </lineage>
</organism>
<dbReference type="RefSeq" id="WP_182298898.1">
    <property type="nucleotide sequence ID" value="NZ_CP041969.1"/>
</dbReference>
<evidence type="ECO:0000313" key="2">
    <source>
        <dbReference type="Proteomes" id="UP000515679"/>
    </source>
</evidence>
<dbReference type="AlphaFoldDB" id="A0A7G5C0D4"/>
<reference evidence="1 2" key="1">
    <citation type="submission" date="2019-07" db="EMBL/GenBank/DDBJ databases">
        <authorList>
            <person name="Kim J.K."/>
            <person name="Cheong H.-M."/>
            <person name="Choi Y."/>
            <person name="Hwang K.J."/>
            <person name="Lee S."/>
            <person name="Choi C."/>
        </authorList>
    </citation>
    <scope>NUCLEOTIDE SEQUENCE [LARGE SCALE GENOMIC DNA]</scope>
    <source>
        <strain evidence="1 2">KS 22</strain>
    </source>
</reference>
<sequence>MNGNNRNENLSQRNNGEKGYSLEYMVTGLFQSQGYLARRSIPLQYGPINQDATDIDVLGIQFTLPFKGHRIICDCKNKQKSKPYERIFWAKGLGEFTKATDVYVALPKTSGDIINFALTGGVRVLTNDRFSQFSNTPSGSYGTADEKFYKTYSEAIDRVVKIDKQAERMWLTVRKLYLKEDPYTSLNIAFDFLETATKQLNLTKHHSINSMFWKYICCELVVLIGLQVLWICADTYSLPERAREDRILSKLTYGELESSQVHQLLNSASDLANEIVRANVPPTYLPKSRLIEFGEFPPPQYSYSLIGLVERALQNPQWYVDMPQLLDFLLFEQGLKGKDFSDNAYRVMFRSGLSDEKLKASKNILSFIKDNVGFEWKMIWSNPAEINTASNTKSTPMSSKQNIGQISNEIKNEKTNNYSQDITSTMLEVKNDNKTPIHTSNDKQLEMPLDAKLNNNTDIHPIKEHSLALRKTVELEPLKFFNDDFLSKYTKYKNFHQLLSDNKLTSYSDISKMRNEERDELAIKVSHYKKWDDILDAAMNEILEKRINEIKK</sequence>
<accession>A0A7G5C0D4</accession>
<keyword evidence="2" id="KW-1185">Reference proteome</keyword>
<evidence type="ECO:0000313" key="1">
    <source>
        <dbReference type="EMBL" id="QMV42668.1"/>
    </source>
</evidence>
<gene>
    <name evidence="1" type="ORF">FPL14_16840</name>
</gene>